<feature type="domain" description="Ferric oxidoreductase" evidence="8">
    <location>
        <begin position="59"/>
        <end position="170"/>
    </location>
</feature>
<evidence type="ECO:0000256" key="6">
    <source>
        <dbReference type="ARBA" id="ARBA00023136"/>
    </source>
</evidence>
<reference evidence="9 10" key="1">
    <citation type="submission" date="2019-07" db="EMBL/GenBank/DDBJ databases">
        <title>Whole genome shotgun sequence of Acetobacter nitrogenifigens NBRC 105050.</title>
        <authorList>
            <person name="Hosoyama A."/>
            <person name="Uohara A."/>
            <person name="Ohji S."/>
            <person name="Ichikawa N."/>
        </authorList>
    </citation>
    <scope>NUCLEOTIDE SEQUENCE [LARGE SCALE GENOMIC DNA]</scope>
    <source>
        <strain evidence="9 10">NBRC 105050</strain>
    </source>
</reference>
<keyword evidence="7" id="KW-0249">Electron transport</keyword>
<gene>
    <name evidence="7 9" type="primary">msrQ</name>
    <name evidence="9" type="ORF">ANI02nite_27810</name>
</gene>
<evidence type="ECO:0000256" key="2">
    <source>
        <dbReference type="ARBA" id="ARBA00022448"/>
    </source>
</evidence>
<keyword evidence="10" id="KW-1185">Reference proteome</keyword>
<sequence>MSPLSVRGGPSSSLKRWLKSPAARWTLYFVALCPAAWWFWLGAQNRLGADPVRAFEEFLGLWAYRFLLASLLITPLRIAFSINLIVYRRVLGLLCFSYAVMHVLAYLALDLRFDFRIFGDDITKRPFLVFGMLTLLCLSPLALTSTNGAIRRLGRNWKKLHRLAYVALVTASVHFLMAFKTWHTDAALFVAFGMFLLIFRGVRSFQNPKRRRVA</sequence>
<keyword evidence="7" id="KW-0479">Metal-binding</keyword>
<accession>A0A511XD59</accession>
<evidence type="ECO:0000256" key="4">
    <source>
        <dbReference type="ARBA" id="ARBA00022989"/>
    </source>
</evidence>
<comment type="subcellular location">
    <subcellularLocation>
        <location evidence="7">Cell membrane</location>
        <topology evidence="7">Multi-pass membrane protein</topology>
    </subcellularLocation>
    <subcellularLocation>
        <location evidence="1">Membrane</location>
        <topology evidence="1">Multi-pass membrane protein</topology>
    </subcellularLocation>
</comment>
<comment type="cofactor">
    <cofactor evidence="7">
        <name>heme b</name>
        <dbReference type="ChEBI" id="CHEBI:60344"/>
    </cofactor>
    <text evidence="7">Binds 1 heme b (iron(II)-protoporphyrin IX) group per subunit.</text>
</comment>
<dbReference type="InterPro" id="IPR013130">
    <property type="entry name" value="Fe3_Rdtase_TM_dom"/>
</dbReference>
<keyword evidence="7" id="KW-1003">Cell membrane</keyword>
<feature type="transmembrane region" description="Helical" evidence="7">
    <location>
        <begin position="129"/>
        <end position="150"/>
    </location>
</feature>
<comment type="function">
    <text evidence="7">Part of the MsrPQ system that repairs oxidized periplasmic proteins containing methionine sulfoxide residues (Met-O), using respiratory chain electrons. Thus protects these proteins from oxidative-stress damage caused by reactive species of oxygen and chlorine generated by the host defense mechanisms. MsrPQ is essential for the maintenance of envelope integrity under bleach stress, rescuing a wide series of structurally unrelated periplasmic proteins from methionine oxidation. MsrQ provides electrons for reduction to the reductase catalytic subunit MsrP, using the quinone pool of the respiratory chain.</text>
</comment>
<evidence type="ECO:0000256" key="3">
    <source>
        <dbReference type="ARBA" id="ARBA00022692"/>
    </source>
</evidence>
<dbReference type="HAMAP" id="MF_01207">
    <property type="entry name" value="MsrQ"/>
    <property type="match status" value="1"/>
</dbReference>
<feature type="transmembrane region" description="Helical" evidence="7">
    <location>
        <begin position="61"/>
        <end position="78"/>
    </location>
</feature>
<keyword evidence="3 7" id="KW-0812">Transmembrane</keyword>
<dbReference type="GO" id="GO:0030091">
    <property type="term" value="P:protein repair"/>
    <property type="evidence" value="ECO:0007669"/>
    <property type="project" value="UniProtKB-UniRule"/>
</dbReference>
<protein>
    <recommendedName>
        <fullName evidence="7">Protein-methionine-sulfoxide reductase heme-binding subunit MsrQ</fullName>
    </recommendedName>
    <alternativeName>
        <fullName evidence="7">Flavocytochrome MsrQ</fullName>
    </alternativeName>
</protein>
<keyword evidence="7" id="KW-0349">Heme</keyword>
<dbReference type="GO" id="GO:0005886">
    <property type="term" value="C:plasma membrane"/>
    <property type="evidence" value="ECO:0007669"/>
    <property type="project" value="UniProtKB-SubCell"/>
</dbReference>
<keyword evidence="7" id="KW-0288">FMN</keyword>
<comment type="caution">
    <text evidence="9">The sequence shown here is derived from an EMBL/GenBank/DDBJ whole genome shotgun (WGS) entry which is preliminary data.</text>
</comment>
<dbReference type="GO" id="GO:0046872">
    <property type="term" value="F:metal ion binding"/>
    <property type="evidence" value="ECO:0007669"/>
    <property type="project" value="UniProtKB-KW"/>
</dbReference>
<evidence type="ECO:0000313" key="9">
    <source>
        <dbReference type="EMBL" id="GEN60897.1"/>
    </source>
</evidence>
<dbReference type="Pfam" id="PF01794">
    <property type="entry name" value="Ferric_reduct"/>
    <property type="match status" value="1"/>
</dbReference>
<dbReference type="GO" id="GO:0020037">
    <property type="term" value="F:heme binding"/>
    <property type="evidence" value="ECO:0007669"/>
    <property type="project" value="UniProtKB-UniRule"/>
</dbReference>
<dbReference type="InterPro" id="IPR022837">
    <property type="entry name" value="MsrQ-like"/>
</dbReference>
<dbReference type="GO" id="GO:0010181">
    <property type="term" value="F:FMN binding"/>
    <property type="evidence" value="ECO:0007669"/>
    <property type="project" value="UniProtKB-UniRule"/>
</dbReference>
<evidence type="ECO:0000313" key="10">
    <source>
        <dbReference type="Proteomes" id="UP000321635"/>
    </source>
</evidence>
<proteinExistence type="inferred from homology"/>
<comment type="subunit">
    <text evidence="7">Heterodimer of a catalytic subunit (MsrP) and a heme-binding subunit (MsrQ).</text>
</comment>
<keyword evidence="6 7" id="KW-0472">Membrane</keyword>
<dbReference type="STRING" id="1120919.GCA_000429165_02943"/>
<keyword evidence="2 7" id="KW-0813">Transport</keyword>
<feature type="transmembrane region" description="Helical" evidence="7">
    <location>
        <begin position="21"/>
        <end position="41"/>
    </location>
</feature>
<dbReference type="EMBL" id="BJYF01000022">
    <property type="protein sequence ID" value="GEN60897.1"/>
    <property type="molecule type" value="Genomic_DNA"/>
</dbReference>
<name>A0A511XD59_9PROT</name>
<keyword evidence="5 7" id="KW-0408">Iron</keyword>
<dbReference type="PANTHER" id="PTHR36964:SF1">
    <property type="entry name" value="PROTEIN-METHIONINE-SULFOXIDE REDUCTASE HEME-BINDING SUBUNIT MSRQ"/>
    <property type="match status" value="1"/>
</dbReference>
<feature type="transmembrane region" description="Helical" evidence="7">
    <location>
        <begin position="186"/>
        <end position="202"/>
    </location>
</feature>
<dbReference type="OrthoDB" id="9788328at2"/>
<evidence type="ECO:0000256" key="1">
    <source>
        <dbReference type="ARBA" id="ARBA00004141"/>
    </source>
</evidence>
<dbReference type="GO" id="GO:0016679">
    <property type="term" value="F:oxidoreductase activity, acting on diphenols and related substances as donors"/>
    <property type="evidence" value="ECO:0007669"/>
    <property type="project" value="TreeGrafter"/>
</dbReference>
<organism evidence="9 10">
    <name type="scientific">Acetobacter nitrogenifigens DSM 23921 = NBRC 105050</name>
    <dbReference type="NCBI Taxonomy" id="1120919"/>
    <lineage>
        <taxon>Bacteria</taxon>
        <taxon>Pseudomonadati</taxon>
        <taxon>Pseudomonadota</taxon>
        <taxon>Alphaproteobacteria</taxon>
        <taxon>Acetobacterales</taxon>
        <taxon>Acetobacteraceae</taxon>
        <taxon>Acetobacter</taxon>
    </lineage>
</organism>
<dbReference type="Proteomes" id="UP000321635">
    <property type="component" value="Unassembled WGS sequence"/>
</dbReference>
<feature type="transmembrane region" description="Helical" evidence="7">
    <location>
        <begin position="90"/>
        <end position="109"/>
    </location>
</feature>
<feature type="transmembrane region" description="Helical" evidence="7">
    <location>
        <begin position="162"/>
        <end position="180"/>
    </location>
</feature>
<evidence type="ECO:0000256" key="7">
    <source>
        <dbReference type="HAMAP-Rule" id="MF_01207"/>
    </source>
</evidence>
<comment type="similarity">
    <text evidence="7">Belongs to the MsrQ family.</text>
</comment>
<dbReference type="GO" id="GO:0009055">
    <property type="term" value="F:electron transfer activity"/>
    <property type="evidence" value="ECO:0007669"/>
    <property type="project" value="UniProtKB-UniRule"/>
</dbReference>
<dbReference type="PANTHER" id="PTHR36964">
    <property type="entry name" value="PROTEIN-METHIONINE-SULFOXIDE REDUCTASE HEME-BINDING SUBUNIT MSRQ"/>
    <property type="match status" value="1"/>
</dbReference>
<comment type="cofactor">
    <cofactor evidence="7">
        <name>FMN</name>
        <dbReference type="ChEBI" id="CHEBI:58210"/>
    </cofactor>
    <text evidence="7">Binds 1 FMN per subunit.</text>
</comment>
<keyword evidence="7" id="KW-0285">Flavoprotein</keyword>
<dbReference type="NCBIfam" id="NF003833">
    <property type="entry name" value="PRK05419.1-5"/>
    <property type="match status" value="1"/>
</dbReference>
<evidence type="ECO:0000259" key="8">
    <source>
        <dbReference type="Pfam" id="PF01794"/>
    </source>
</evidence>
<keyword evidence="4 7" id="KW-1133">Transmembrane helix</keyword>
<dbReference type="AlphaFoldDB" id="A0A511XD59"/>
<dbReference type="RefSeq" id="WP_026398531.1">
    <property type="nucleotide sequence ID" value="NZ_AUBI01000013.1"/>
</dbReference>
<evidence type="ECO:0000256" key="5">
    <source>
        <dbReference type="ARBA" id="ARBA00023004"/>
    </source>
</evidence>